<reference evidence="2" key="1">
    <citation type="submission" date="2014-07" db="EMBL/GenBank/DDBJ databases">
        <authorList>
            <person name="Zhang J.E."/>
            <person name="Yang H."/>
            <person name="Guo J."/>
            <person name="Deng Z."/>
            <person name="Luo H."/>
            <person name="Luo M."/>
            <person name="Zhao B."/>
        </authorList>
    </citation>
    <scope>NUCLEOTIDE SEQUENCE</scope>
    <source>
        <strain evidence="2">AM4</strain>
    </source>
</reference>
<feature type="domain" description="NAD(P)-binding" evidence="1">
    <location>
        <begin position="8"/>
        <end position="196"/>
    </location>
</feature>
<proteinExistence type="predicted"/>
<dbReference type="Gene3D" id="3.40.50.720">
    <property type="entry name" value="NAD(P)-binding Rossmann-like Domain"/>
    <property type="match status" value="1"/>
</dbReference>
<dbReference type="InterPro" id="IPR016040">
    <property type="entry name" value="NAD(P)-bd_dom"/>
</dbReference>
<dbReference type="RefSeq" id="WP_210580637.1">
    <property type="nucleotide sequence ID" value="NZ_LK995517.1"/>
</dbReference>
<sequence length="228" mass="23406">MSRIVIIGGHGKVALLLAPLLVERGDDVVSLIRDPAQAEDVEATGATPLVVSVEDASQQELAAAFDGADAVVWSAGAGGKGGPERTEAIDREAAIRSMEAAKAASVPRYVMVSFAGSHGQDPVPADHPLRTYAMAKLAADRHLVASGLEWTILGPGLLTLDEPTGRIDVGRFDGGSQAPTSRANVAAVVAAVLAEPATVGKVIPFRDGETPIAEAIADVPAEYADLDS</sequence>
<organism evidence="2">
    <name type="scientific">Actinomyces succiniciruminis</name>
    <dbReference type="NCBI Taxonomy" id="1522002"/>
    <lineage>
        <taxon>Bacteria</taxon>
        <taxon>Bacillati</taxon>
        <taxon>Actinomycetota</taxon>
        <taxon>Actinomycetes</taxon>
        <taxon>Actinomycetales</taxon>
        <taxon>Actinomycetaceae</taxon>
        <taxon>Actinomyces</taxon>
    </lineage>
</organism>
<dbReference type="PANTHER" id="PTHR15020:SF50">
    <property type="entry name" value="UPF0659 PROTEIN YMR090W"/>
    <property type="match status" value="1"/>
</dbReference>
<dbReference type="Pfam" id="PF13460">
    <property type="entry name" value="NAD_binding_10"/>
    <property type="match status" value="1"/>
</dbReference>
<dbReference type="AlphaFoldDB" id="A0A1L7RQ80"/>
<protein>
    <submittedName>
        <fullName evidence="2">NmrA protein</fullName>
    </submittedName>
</protein>
<dbReference type="PANTHER" id="PTHR15020">
    <property type="entry name" value="FLAVIN REDUCTASE-RELATED"/>
    <property type="match status" value="1"/>
</dbReference>
<dbReference type="InterPro" id="IPR036291">
    <property type="entry name" value="NAD(P)-bd_dom_sf"/>
</dbReference>
<accession>A0A1L7RQ80</accession>
<dbReference type="EMBL" id="LK995517">
    <property type="protein sequence ID" value="CED91698.1"/>
    <property type="molecule type" value="Genomic_DNA"/>
</dbReference>
<gene>
    <name evidence="2" type="ORF">AAM4_1866</name>
</gene>
<name>A0A1L7RQ80_9ACTO</name>
<evidence type="ECO:0000259" key="1">
    <source>
        <dbReference type="Pfam" id="PF13460"/>
    </source>
</evidence>
<evidence type="ECO:0000313" key="2">
    <source>
        <dbReference type="EMBL" id="CED91698.1"/>
    </source>
</evidence>
<dbReference type="SUPFAM" id="SSF51735">
    <property type="entry name" value="NAD(P)-binding Rossmann-fold domains"/>
    <property type="match status" value="1"/>
</dbReference>